<accession>A0ABS0L7L3</accession>
<protein>
    <submittedName>
        <fullName evidence="1">Uncharacterized protein</fullName>
    </submittedName>
</protein>
<name>A0ABS0L7L3_9BACT</name>
<organism evidence="1 2">
    <name type="scientific">Hymenobacter guriensis</name>
    <dbReference type="NCBI Taxonomy" id="2793065"/>
    <lineage>
        <taxon>Bacteria</taxon>
        <taxon>Pseudomonadati</taxon>
        <taxon>Bacteroidota</taxon>
        <taxon>Cytophagia</taxon>
        <taxon>Cytophagales</taxon>
        <taxon>Hymenobacteraceae</taxon>
        <taxon>Hymenobacter</taxon>
    </lineage>
</organism>
<comment type="caution">
    <text evidence="1">The sequence shown here is derived from an EMBL/GenBank/DDBJ whole genome shotgun (WGS) entry which is preliminary data.</text>
</comment>
<evidence type="ECO:0000313" key="1">
    <source>
        <dbReference type="EMBL" id="MBG8556092.1"/>
    </source>
</evidence>
<reference evidence="1 2" key="1">
    <citation type="submission" date="2020-11" db="EMBL/GenBank/DDBJ databases">
        <title>Hymenobacter sp.</title>
        <authorList>
            <person name="Kim M.K."/>
        </authorList>
    </citation>
    <scope>NUCLEOTIDE SEQUENCE [LARGE SCALE GENOMIC DNA]</scope>
    <source>
        <strain evidence="1 2">BT594</strain>
    </source>
</reference>
<proteinExistence type="predicted"/>
<dbReference type="Proteomes" id="UP000601099">
    <property type="component" value="Unassembled WGS sequence"/>
</dbReference>
<dbReference type="EMBL" id="JADWYK010000019">
    <property type="protein sequence ID" value="MBG8556092.1"/>
    <property type="molecule type" value="Genomic_DNA"/>
</dbReference>
<keyword evidence="2" id="KW-1185">Reference proteome</keyword>
<gene>
    <name evidence="1" type="ORF">I5L79_21285</name>
</gene>
<evidence type="ECO:0000313" key="2">
    <source>
        <dbReference type="Proteomes" id="UP000601099"/>
    </source>
</evidence>
<sequence length="338" mass="38408">MLTPNAFNCLLRHLDEIDRVVAAHLLRKRPWSETHLTSLLCDLLDEDTQSDTQLTYPLADLRRDLAQEDGLLGVQLSVETVEHNGTYERYISQSDIGLRLVFDNLLEPTTSWIRPYLLQAKRLFPQQEVPLRYTELSRFKSADKEQDARILLLTELFGKPYLKYLLYCPRPEKMEADVSSKLAYLRNKQLNRHIFDYTAGMALHQALSNGSVTLKAGLFVADPEHNPVNLGAIHAGILHATLPFSWFIALNFLDDDWSSQQFVPTAVLRPDPASAEFQLVDGIVTGKQEIIEQLLEKARASNLDGVPANIQIIPRHTITVRVSVGEQLDPDNRYLKLQ</sequence>
<dbReference type="RefSeq" id="WP_196957111.1">
    <property type="nucleotide sequence ID" value="NZ_JADWYK010000019.1"/>
</dbReference>